<keyword evidence="4" id="KW-1185">Reference proteome</keyword>
<reference evidence="4" key="1">
    <citation type="submission" date="2019-05" db="EMBL/GenBank/DDBJ databases">
        <title>Complete genome sequencing of Dialister sp. strain 5BBH33.</title>
        <authorList>
            <person name="Sakamoto M."/>
            <person name="Murakami T."/>
            <person name="Mori H."/>
        </authorList>
    </citation>
    <scope>NUCLEOTIDE SEQUENCE [LARGE SCALE GENOMIC DNA]</scope>
    <source>
        <strain evidence="4">5BBH33</strain>
    </source>
</reference>
<dbReference type="EMBL" id="AP019697">
    <property type="protein sequence ID" value="BBK26222.1"/>
    <property type="molecule type" value="Genomic_DNA"/>
</dbReference>
<accession>A0A8D4UWG6</accession>
<gene>
    <name evidence="3" type="ORF">Dia5BBH33_21570</name>
</gene>
<protein>
    <recommendedName>
        <fullName evidence="2">Cyclophilin-like domain-containing protein</fullName>
    </recommendedName>
</protein>
<sequence>MKKKWIALAALAASFALLTGCGSDTASAKSASAASAAVSAAPAKSQNKSGESAVKKSEERIIRITSGSHVIHAKLYDNAAARALWDKMPVTYSMQNLYNREMCFRMGAGSLPTKEAKDTGYKVGDISYWPPMGSLVILYSQNGEVFEQQPIGHTDDDISFFANMGTTPIIFEKSEV</sequence>
<feature type="domain" description="Cyclophilin-like" evidence="2">
    <location>
        <begin position="64"/>
        <end position="163"/>
    </location>
</feature>
<dbReference type="Gene3D" id="2.40.100.20">
    <property type="match status" value="1"/>
</dbReference>
<proteinExistence type="predicted"/>
<dbReference type="GeneID" id="92717347"/>
<evidence type="ECO:0000256" key="1">
    <source>
        <dbReference type="SAM" id="SignalP"/>
    </source>
</evidence>
<dbReference type="Pfam" id="PF18050">
    <property type="entry name" value="Cyclophil_like2"/>
    <property type="match status" value="1"/>
</dbReference>
<dbReference type="Proteomes" id="UP000320585">
    <property type="component" value="Chromosome"/>
</dbReference>
<dbReference type="RefSeq" id="WP_198419613.1">
    <property type="nucleotide sequence ID" value="NZ_AP019697.1"/>
</dbReference>
<keyword evidence="1" id="KW-0732">Signal</keyword>
<feature type="signal peptide" evidence="1">
    <location>
        <begin position="1"/>
        <end position="28"/>
    </location>
</feature>
<dbReference type="InterPro" id="IPR029000">
    <property type="entry name" value="Cyclophilin-like_dom_sf"/>
</dbReference>
<dbReference type="SUPFAM" id="SSF50891">
    <property type="entry name" value="Cyclophilin-like"/>
    <property type="match status" value="1"/>
</dbReference>
<organism evidence="3 4">
    <name type="scientific">Dialister hominis</name>
    <dbReference type="NCBI Taxonomy" id="2582419"/>
    <lineage>
        <taxon>Bacteria</taxon>
        <taxon>Bacillati</taxon>
        <taxon>Bacillota</taxon>
        <taxon>Negativicutes</taxon>
        <taxon>Veillonellales</taxon>
        <taxon>Veillonellaceae</taxon>
        <taxon>Dialister</taxon>
    </lineage>
</organism>
<dbReference type="KEGG" id="dho:Dia5BBH33_21570"/>
<feature type="chain" id="PRO_5034563909" description="Cyclophilin-like domain-containing protein" evidence="1">
    <location>
        <begin position="29"/>
        <end position="176"/>
    </location>
</feature>
<evidence type="ECO:0000259" key="2">
    <source>
        <dbReference type="Pfam" id="PF18050"/>
    </source>
</evidence>
<name>A0A8D4UWG6_9FIRM</name>
<dbReference type="PROSITE" id="PS51257">
    <property type="entry name" value="PROKAR_LIPOPROTEIN"/>
    <property type="match status" value="1"/>
</dbReference>
<dbReference type="AlphaFoldDB" id="A0A8D4UWG6"/>
<evidence type="ECO:0000313" key="3">
    <source>
        <dbReference type="EMBL" id="BBK26222.1"/>
    </source>
</evidence>
<evidence type="ECO:0000313" key="4">
    <source>
        <dbReference type="Proteomes" id="UP000320585"/>
    </source>
</evidence>
<dbReference type="InterPro" id="IPR041183">
    <property type="entry name" value="Cyclophilin-like"/>
</dbReference>